<proteinExistence type="predicted"/>
<name>A0A0P0V1A5_ORYSJ</name>
<reference evidence="2 3" key="2">
    <citation type="journal article" date="2013" name="Plant Cell Physiol.">
        <title>Rice Annotation Project Database (RAP-DB): an integrative and interactive database for rice genomics.</title>
        <authorList>
            <person name="Sakai H."/>
            <person name="Lee S.S."/>
            <person name="Tanaka T."/>
            <person name="Numa H."/>
            <person name="Kim J."/>
            <person name="Kawahara Y."/>
            <person name="Wakimoto H."/>
            <person name="Yang C.C."/>
            <person name="Iwamoto M."/>
            <person name="Abe T."/>
            <person name="Yamada Y."/>
            <person name="Muto A."/>
            <person name="Inokuchi H."/>
            <person name="Ikemura T."/>
            <person name="Matsumoto T."/>
            <person name="Sasaki T."/>
            <person name="Itoh T."/>
        </authorList>
    </citation>
    <scope>NUCLEOTIDE SEQUENCE [LARGE SCALE GENOMIC DNA]</scope>
    <source>
        <strain evidence="3">cv. Nipponbare</strain>
    </source>
</reference>
<dbReference type="Proteomes" id="UP000059680">
    <property type="component" value="Chromosome 1"/>
</dbReference>
<dbReference type="EMBL" id="AP014957">
    <property type="protein sequence ID" value="BAS71499.1"/>
    <property type="molecule type" value="Genomic_DNA"/>
</dbReference>
<gene>
    <name evidence="2" type="ordered locus">Os01g0270000</name>
    <name evidence="2" type="ORF">OSNPB_010270000</name>
</gene>
<accession>A0A0P0V1A5</accession>
<feature type="region of interest" description="Disordered" evidence="1">
    <location>
        <begin position="61"/>
        <end position="120"/>
    </location>
</feature>
<dbReference type="InParanoid" id="A0A0P0V1A5"/>
<evidence type="ECO:0000256" key="1">
    <source>
        <dbReference type="SAM" id="MobiDB-lite"/>
    </source>
</evidence>
<evidence type="ECO:0000313" key="3">
    <source>
        <dbReference type="Proteomes" id="UP000059680"/>
    </source>
</evidence>
<keyword evidence="3" id="KW-1185">Reference proteome</keyword>
<protein>
    <submittedName>
        <fullName evidence="2">Os01g0270000 protein</fullName>
    </submittedName>
</protein>
<reference evidence="2 3" key="3">
    <citation type="journal article" date="2013" name="Rice">
        <title>Improvement of the Oryza sativa Nipponbare reference genome using next generation sequence and optical map data.</title>
        <authorList>
            <person name="Kawahara Y."/>
            <person name="de la Bastide M."/>
            <person name="Hamilton J.P."/>
            <person name="Kanamori H."/>
            <person name="McCombie W.R."/>
            <person name="Ouyang S."/>
            <person name="Schwartz D.C."/>
            <person name="Tanaka T."/>
            <person name="Wu J."/>
            <person name="Zhou S."/>
            <person name="Childs K.L."/>
            <person name="Davidson R.M."/>
            <person name="Lin H."/>
            <person name="Quesada-Ocampo L."/>
            <person name="Vaillancourt B."/>
            <person name="Sakai H."/>
            <person name="Lee S.S."/>
            <person name="Kim J."/>
            <person name="Numa H."/>
            <person name="Itoh T."/>
            <person name="Buell C.R."/>
            <person name="Matsumoto T."/>
        </authorList>
    </citation>
    <scope>NUCLEOTIDE SEQUENCE [LARGE SCALE GENOMIC DNA]</scope>
    <source>
        <strain evidence="3">cv. Nipponbare</strain>
    </source>
</reference>
<organism evidence="2 3">
    <name type="scientific">Oryza sativa subsp. japonica</name>
    <name type="common">Rice</name>
    <dbReference type="NCBI Taxonomy" id="39947"/>
    <lineage>
        <taxon>Eukaryota</taxon>
        <taxon>Viridiplantae</taxon>
        <taxon>Streptophyta</taxon>
        <taxon>Embryophyta</taxon>
        <taxon>Tracheophyta</taxon>
        <taxon>Spermatophyta</taxon>
        <taxon>Magnoliopsida</taxon>
        <taxon>Liliopsida</taxon>
        <taxon>Poales</taxon>
        <taxon>Poaceae</taxon>
        <taxon>BOP clade</taxon>
        <taxon>Oryzoideae</taxon>
        <taxon>Oryzeae</taxon>
        <taxon>Oryzinae</taxon>
        <taxon>Oryza</taxon>
        <taxon>Oryza sativa</taxon>
    </lineage>
</organism>
<sequence>MAYYGIRYSRKCDMAKAKTREEFYPTQLPRADQLEACAGAAHIRTAADGGAYAAAPIGEGRPAELAASQPGGGGRSHGEEGKGRRGCPWQRWNRRRWDRGMRGGEGEGGGGAGVDAVAEG</sequence>
<dbReference type="AlphaFoldDB" id="A0A0P0V1A5"/>
<evidence type="ECO:0000313" key="2">
    <source>
        <dbReference type="EMBL" id="BAS71499.1"/>
    </source>
</evidence>
<reference evidence="3" key="1">
    <citation type="journal article" date="2005" name="Nature">
        <title>The map-based sequence of the rice genome.</title>
        <authorList>
            <consortium name="International rice genome sequencing project (IRGSP)"/>
            <person name="Matsumoto T."/>
            <person name="Wu J."/>
            <person name="Kanamori H."/>
            <person name="Katayose Y."/>
            <person name="Fujisawa M."/>
            <person name="Namiki N."/>
            <person name="Mizuno H."/>
            <person name="Yamamoto K."/>
            <person name="Antonio B.A."/>
            <person name="Baba T."/>
            <person name="Sakata K."/>
            <person name="Nagamura Y."/>
            <person name="Aoki H."/>
            <person name="Arikawa K."/>
            <person name="Arita K."/>
            <person name="Bito T."/>
            <person name="Chiden Y."/>
            <person name="Fujitsuka N."/>
            <person name="Fukunaka R."/>
            <person name="Hamada M."/>
            <person name="Harada C."/>
            <person name="Hayashi A."/>
            <person name="Hijishita S."/>
            <person name="Honda M."/>
            <person name="Hosokawa S."/>
            <person name="Ichikawa Y."/>
            <person name="Idonuma A."/>
            <person name="Iijima M."/>
            <person name="Ikeda M."/>
            <person name="Ikeno M."/>
            <person name="Ito K."/>
            <person name="Ito S."/>
            <person name="Ito T."/>
            <person name="Ito Y."/>
            <person name="Ito Y."/>
            <person name="Iwabuchi A."/>
            <person name="Kamiya K."/>
            <person name="Karasawa W."/>
            <person name="Kurita K."/>
            <person name="Katagiri S."/>
            <person name="Kikuta A."/>
            <person name="Kobayashi H."/>
            <person name="Kobayashi N."/>
            <person name="Machita K."/>
            <person name="Maehara T."/>
            <person name="Masukawa M."/>
            <person name="Mizubayashi T."/>
            <person name="Mukai Y."/>
            <person name="Nagasaki H."/>
            <person name="Nagata Y."/>
            <person name="Naito S."/>
            <person name="Nakashima M."/>
            <person name="Nakama Y."/>
            <person name="Nakamichi Y."/>
            <person name="Nakamura M."/>
            <person name="Meguro A."/>
            <person name="Negishi M."/>
            <person name="Ohta I."/>
            <person name="Ohta T."/>
            <person name="Okamoto M."/>
            <person name="Ono N."/>
            <person name="Saji S."/>
            <person name="Sakaguchi M."/>
            <person name="Sakai K."/>
            <person name="Shibata M."/>
            <person name="Shimokawa T."/>
            <person name="Song J."/>
            <person name="Takazaki Y."/>
            <person name="Terasawa K."/>
            <person name="Tsugane M."/>
            <person name="Tsuji K."/>
            <person name="Ueda S."/>
            <person name="Waki K."/>
            <person name="Yamagata H."/>
            <person name="Yamamoto M."/>
            <person name="Yamamoto S."/>
            <person name="Yamane H."/>
            <person name="Yoshiki S."/>
            <person name="Yoshihara R."/>
            <person name="Yukawa K."/>
            <person name="Zhong H."/>
            <person name="Yano M."/>
            <person name="Yuan Q."/>
            <person name="Ouyang S."/>
            <person name="Liu J."/>
            <person name="Jones K.M."/>
            <person name="Gansberger K."/>
            <person name="Moffat K."/>
            <person name="Hill J."/>
            <person name="Bera J."/>
            <person name="Fadrosh D."/>
            <person name="Jin S."/>
            <person name="Johri S."/>
            <person name="Kim M."/>
            <person name="Overton L."/>
            <person name="Reardon M."/>
            <person name="Tsitrin T."/>
            <person name="Vuong H."/>
            <person name="Weaver B."/>
            <person name="Ciecko A."/>
            <person name="Tallon L."/>
            <person name="Jackson J."/>
            <person name="Pai G."/>
            <person name="Aken S.V."/>
            <person name="Utterback T."/>
            <person name="Reidmuller S."/>
            <person name="Feldblyum T."/>
            <person name="Hsiao J."/>
            <person name="Zismann V."/>
            <person name="Iobst S."/>
            <person name="de Vazeille A.R."/>
            <person name="Buell C.R."/>
            <person name="Ying K."/>
            <person name="Li Y."/>
            <person name="Lu T."/>
            <person name="Huang Y."/>
            <person name="Zhao Q."/>
            <person name="Feng Q."/>
            <person name="Zhang L."/>
            <person name="Zhu J."/>
            <person name="Weng Q."/>
            <person name="Mu J."/>
            <person name="Lu Y."/>
            <person name="Fan D."/>
            <person name="Liu Y."/>
            <person name="Guan J."/>
            <person name="Zhang Y."/>
            <person name="Yu S."/>
            <person name="Liu X."/>
            <person name="Zhang Y."/>
            <person name="Hong G."/>
            <person name="Han B."/>
            <person name="Choisne N."/>
            <person name="Demange N."/>
            <person name="Orjeda G."/>
            <person name="Samain S."/>
            <person name="Cattolico L."/>
            <person name="Pelletier E."/>
            <person name="Couloux A."/>
            <person name="Segurens B."/>
            <person name="Wincker P."/>
            <person name="D'Hont A."/>
            <person name="Scarpelli C."/>
            <person name="Weissenbach J."/>
            <person name="Salanoubat M."/>
            <person name="Quetier F."/>
            <person name="Yu Y."/>
            <person name="Kim H.R."/>
            <person name="Rambo T."/>
            <person name="Currie J."/>
            <person name="Collura K."/>
            <person name="Luo M."/>
            <person name="Yang T."/>
            <person name="Ammiraju J.S.S."/>
            <person name="Engler F."/>
            <person name="Soderlund C."/>
            <person name="Wing R.A."/>
            <person name="Palmer L.E."/>
            <person name="de la Bastide M."/>
            <person name="Spiegel L."/>
            <person name="Nascimento L."/>
            <person name="Zutavern T."/>
            <person name="O'Shaughnessy A."/>
            <person name="Dike S."/>
            <person name="Dedhia N."/>
            <person name="Preston R."/>
            <person name="Balija V."/>
            <person name="McCombie W.R."/>
            <person name="Chow T."/>
            <person name="Chen H."/>
            <person name="Chung M."/>
            <person name="Chen C."/>
            <person name="Shaw J."/>
            <person name="Wu H."/>
            <person name="Hsiao K."/>
            <person name="Chao Y."/>
            <person name="Chu M."/>
            <person name="Cheng C."/>
            <person name="Hour A."/>
            <person name="Lee P."/>
            <person name="Lin S."/>
            <person name="Lin Y."/>
            <person name="Liou J."/>
            <person name="Liu S."/>
            <person name="Hsing Y."/>
            <person name="Raghuvanshi S."/>
            <person name="Mohanty A."/>
            <person name="Bharti A.K."/>
            <person name="Gaur A."/>
            <person name="Gupta V."/>
            <person name="Kumar D."/>
            <person name="Ravi V."/>
            <person name="Vij S."/>
            <person name="Kapur A."/>
            <person name="Khurana P."/>
            <person name="Khurana P."/>
            <person name="Khurana J.P."/>
            <person name="Tyagi A.K."/>
            <person name="Gaikwad K."/>
            <person name="Singh A."/>
            <person name="Dalal V."/>
            <person name="Srivastava S."/>
            <person name="Dixit A."/>
            <person name="Pal A.K."/>
            <person name="Ghazi I.A."/>
            <person name="Yadav M."/>
            <person name="Pandit A."/>
            <person name="Bhargava A."/>
            <person name="Sureshbabu K."/>
            <person name="Batra K."/>
            <person name="Sharma T.R."/>
            <person name="Mohapatra T."/>
            <person name="Singh N.K."/>
            <person name="Messing J."/>
            <person name="Nelson A.B."/>
            <person name="Fuks G."/>
            <person name="Kavchok S."/>
            <person name="Keizer G."/>
            <person name="Linton E."/>
            <person name="Llaca V."/>
            <person name="Song R."/>
            <person name="Tanyolac B."/>
            <person name="Young S."/>
            <person name="Ho-Il K."/>
            <person name="Hahn J.H."/>
            <person name="Sangsakoo G."/>
            <person name="Vanavichit A."/>
            <person name="de Mattos Luiz.A.T."/>
            <person name="Zimmer P.D."/>
            <person name="Malone G."/>
            <person name="Dellagostin O."/>
            <person name="de Oliveira A.C."/>
            <person name="Bevan M."/>
            <person name="Bancroft I."/>
            <person name="Minx P."/>
            <person name="Cordum H."/>
            <person name="Wilson R."/>
            <person name="Cheng Z."/>
            <person name="Jin W."/>
            <person name="Jiang J."/>
            <person name="Leong S.A."/>
            <person name="Iwama H."/>
            <person name="Gojobori T."/>
            <person name="Itoh T."/>
            <person name="Niimura Y."/>
            <person name="Fujii Y."/>
            <person name="Habara T."/>
            <person name="Sakai H."/>
            <person name="Sato Y."/>
            <person name="Wilson G."/>
            <person name="Kumar K."/>
            <person name="McCouch S."/>
            <person name="Juretic N."/>
            <person name="Hoen D."/>
            <person name="Wright S."/>
            <person name="Bruskiewich R."/>
            <person name="Bureau T."/>
            <person name="Miyao A."/>
            <person name="Hirochika H."/>
            <person name="Nishikawa T."/>
            <person name="Kadowaki K."/>
            <person name="Sugiura M."/>
            <person name="Burr B."/>
            <person name="Sasaki T."/>
        </authorList>
    </citation>
    <scope>NUCLEOTIDE SEQUENCE [LARGE SCALE GENOMIC DNA]</scope>
    <source>
        <strain evidence="3">cv. Nipponbare</strain>
    </source>
</reference>
<dbReference type="PaxDb" id="39947-A0A0P0V1A5"/>